<feature type="transmembrane region" description="Helical" evidence="1">
    <location>
        <begin position="46"/>
        <end position="66"/>
    </location>
</feature>
<organism evidence="2 3">
    <name type="scientific">Luteolibacter soli</name>
    <dbReference type="NCBI Taxonomy" id="3135280"/>
    <lineage>
        <taxon>Bacteria</taxon>
        <taxon>Pseudomonadati</taxon>
        <taxon>Verrucomicrobiota</taxon>
        <taxon>Verrucomicrobiia</taxon>
        <taxon>Verrucomicrobiales</taxon>
        <taxon>Verrucomicrobiaceae</taxon>
        <taxon>Luteolibacter</taxon>
    </lineage>
</organism>
<evidence type="ECO:0000256" key="1">
    <source>
        <dbReference type="SAM" id="Phobius"/>
    </source>
</evidence>
<name>A0ABU9B1N2_9BACT</name>
<reference evidence="2 3" key="1">
    <citation type="submission" date="2024-04" db="EMBL/GenBank/DDBJ databases">
        <title>Luteolibacter sp. isolated from soil.</title>
        <authorList>
            <person name="An J."/>
        </authorList>
    </citation>
    <scope>NUCLEOTIDE SEQUENCE [LARGE SCALE GENOMIC DNA]</scope>
    <source>
        <strain evidence="2 3">Y139</strain>
    </source>
</reference>
<feature type="transmembrane region" description="Helical" evidence="1">
    <location>
        <begin position="21"/>
        <end position="40"/>
    </location>
</feature>
<gene>
    <name evidence="2" type="ORF">WKV53_24470</name>
</gene>
<proteinExistence type="predicted"/>
<feature type="transmembrane region" description="Helical" evidence="1">
    <location>
        <begin position="78"/>
        <end position="96"/>
    </location>
</feature>
<accession>A0ABU9B1N2</accession>
<dbReference type="Proteomes" id="UP001371305">
    <property type="component" value="Unassembled WGS sequence"/>
</dbReference>
<dbReference type="RefSeq" id="WP_341407459.1">
    <property type="nucleotide sequence ID" value="NZ_JBBUKT010000013.1"/>
</dbReference>
<sequence>MIALAWTTFFSMFNRQPIRGNRNFGLLACYIIFIVMLFRRPFAETFATWAVFGFAGGLCYLGYEVISRLRTSPGEEKPGVSLVTLFYGLLAWPVMIPEAIEYLAADFGLLPVPVVPTAVAGDATESAVTGEEEA</sequence>
<keyword evidence="3" id="KW-1185">Reference proteome</keyword>
<comment type="caution">
    <text evidence="2">The sequence shown here is derived from an EMBL/GenBank/DDBJ whole genome shotgun (WGS) entry which is preliminary data.</text>
</comment>
<keyword evidence="1" id="KW-0812">Transmembrane</keyword>
<evidence type="ECO:0000313" key="3">
    <source>
        <dbReference type="Proteomes" id="UP001371305"/>
    </source>
</evidence>
<keyword evidence="1" id="KW-1133">Transmembrane helix</keyword>
<dbReference type="EMBL" id="JBBUKT010000013">
    <property type="protein sequence ID" value="MEK7953693.1"/>
    <property type="molecule type" value="Genomic_DNA"/>
</dbReference>
<keyword evidence="1" id="KW-0472">Membrane</keyword>
<evidence type="ECO:0000313" key="2">
    <source>
        <dbReference type="EMBL" id="MEK7953693.1"/>
    </source>
</evidence>
<protein>
    <submittedName>
        <fullName evidence="2">Uncharacterized protein</fullName>
    </submittedName>
</protein>